<keyword evidence="1" id="KW-0238">DNA-binding</keyword>
<protein>
    <submittedName>
        <fullName evidence="1">DNA-binding protein</fullName>
    </submittedName>
</protein>
<sequence length="105" mass="11323">MSNYGLFVKGKMLGARQRNKVNGQGYYNEIGIGLEIPDGFGGTKQDQIIIRVSQALVNAGLMNQANAFIGKLVQIPVYVRAWSMEGREGVTYNVASDGGIAEIKG</sequence>
<dbReference type="EMBL" id="RNGN01000083">
    <property type="protein sequence ID" value="MFX64908.1"/>
    <property type="molecule type" value="Genomic_DNA"/>
</dbReference>
<dbReference type="Pfam" id="PF17426">
    <property type="entry name" value="Putative_G5P"/>
    <property type="match status" value="1"/>
</dbReference>
<gene>
    <name evidence="1" type="ORF">ED173_18725</name>
</gene>
<comment type="caution">
    <text evidence="1">The sequence shown here is derived from an EMBL/GenBank/DDBJ whole genome shotgun (WGS) entry which is preliminary data.</text>
</comment>
<dbReference type="RefSeq" id="WP_000073833.1">
    <property type="nucleotide sequence ID" value="NZ_CP069518.1"/>
</dbReference>
<evidence type="ECO:0000313" key="1">
    <source>
        <dbReference type="EMBL" id="MFX64908.1"/>
    </source>
</evidence>
<organism evidence="1">
    <name type="scientific">Salmonella enterica</name>
    <name type="common">Salmonella choleraesuis</name>
    <dbReference type="NCBI Taxonomy" id="28901"/>
    <lineage>
        <taxon>Bacteria</taxon>
        <taxon>Pseudomonadati</taxon>
        <taxon>Pseudomonadota</taxon>
        <taxon>Gammaproteobacteria</taxon>
        <taxon>Enterobacterales</taxon>
        <taxon>Enterobacteriaceae</taxon>
        <taxon>Salmonella</taxon>
    </lineage>
</organism>
<proteinExistence type="predicted"/>
<dbReference type="Proteomes" id="UP000885417">
    <property type="component" value="Unassembled WGS sequence"/>
</dbReference>
<name>A0A3K5NAJ0_SALER</name>
<dbReference type="InterPro" id="IPR035411">
    <property type="entry name" value="Putative_G5P"/>
</dbReference>
<accession>A0A3K5NAJ0</accession>
<dbReference type="GO" id="GO:0003677">
    <property type="term" value="F:DNA binding"/>
    <property type="evidence" value="ECO:0007669"/>
    <property type="project" value="UniProtKB-KW"/>
</dbReference>
<reference evidence="1" key="1">
    <citation type="submission" date="2018-10" db="EMBL/GenBank/DDBJ databases">
        <authorList>
            <consortium name="PulseNet: The National Subtyping Network for Foodborne Disease Surveillance"/>
            <person name="Tarr C.L."/>
            <person name="Trees E."/>
            <person name="Katz L.S."/>
            <person name="Carleton-Romer H.A."/>
            <person name="Stroika S."/>
            <person name="Kucerova Z."/>
            <person name="Roache K.F."/>
            <person name="Sabol A.L."/>
            <person name="Besser J."/>
            <person name="Gerner-Smidt P."/>
        </authorList>
    </citation>
    <scope>NUCLEOTIDE SEQUENCE [LARGE SCALE GENOMIC DNA]</scope>
    <source>
        <strain evidence="1">PNUSAS059279</strain>
    </source>
</reference>
<dbReference type="AlphaFoldDB" id="A0A3K5NAJ0"/>